<dbReference type="Pfam" id="PF07963">
    <property type="entry name" value="N_methyl"/>
    <property type="match status" value="1"/>
</dbReference>
<dbReference type="Proteomes" id="UP000319976">
    <property type="component" value="Chromosome"/>
</dbReference>
<dbReference type="Gene3D" id="3.30.700.10">
    <property type="entry name" value="Glycoprotein, Type 4 Pilin"/>
    <property type="match status" value="1"/>
</dbReference>
<dbReference type="EMBL" id="CP036316">
    <property type="protein sequence ID" value="QDT66382.1"/>
    <property type="molecule type" value="Genomic_DNA"/>
</dbReference>
<dbReference type="SUPFAM" id="SSF54523">
    <property type="entry name" value="Pili subunits"/>
    <property type="match status" value="1"/>
</dbReference>
<accession>A0A517TDE0</accession>
<organism evidence="2 3">
    <name type="scientific">Calycomorphotria hydatis</name>
    <dbReference type="NCBI Taxonomy" id="2528027"/>
    <lineage>
        <taxon>Bacteria</taxon>
        <taxon>Pseudomonadati</taxon>
        <taxon>Planctomycetota</taxon>
        <taxon>Planctomycetia</taxon>
        <taxon>Planctomycetales</taxon>
        <taxon>Planctomycetaceae</taxon>
        <taxon>Calycomorphotria</taxon>
    </lineage>
</organism>
<dbReference type="InterPro" id="IPR011453">
    <property type="entry name" value="DUF1559"/>
</dbReference>
<dbReference type="NCBIfam" id="TIGR02532">
    <property type="entry name" value="IV_pilin_GFxxxE"/>
    <property type="match status" value="1"/>
</dbReference>
<dbReference type="PANTHER" id="PTHR30093:SF2">
    <property type="entry name" value="TYPE II SECRETION SYSTEM PROTEIN H"/>
    <property type="match status" value="1"/>
</dbReference>
<feature type="domain" description="DUF1559" evidence="1">
    <location>
        <begin position="33"/>
        <end position="333"/>
    </location>
</feature>
<evidence type="ECO:0000313" key="3">
    <source>
        <dbReference type="Proteomes" id="UP000319976"/>
    </source>
</evidence>
<reference evidence="2 3" key="1">
    <citation type="submission" date="2019-02" db="EMBL/GenBank/DDBJ databases">
        <title>Deep-cultivation of Planctomycetes and their phenomic and genomic characterization uncovers novel biology.</title>
        <authorList>
            <person name="Wiegand S."/>
            <person name="Jogler M."/>
            <person name="Boedeker C."/>
            <person name="Pinto D."/>
            <person name="Vollmers J."/>
            <person name="Rivas-Marin E."/>
            <person name="Kohn T."/>
            <person name="Peeters S.H."/>
            <person name="Heuer A."/>
            <person name="Rast P."/>
            <person name="Oberbeckmann S."/>
            <person name="Bunk B."/>
            <person name="Jeske O."/>
            <person name="Meyerdierks A."/>
            <person name="Storesund J.E."/>
            <person name="Kallscheuer N."/>
            <person name="Luecker S."/>
            <person name="Lage O.M."/>
            <person name="Pohl T."/>
            <person name="Merkel B.J."/>
            <person name="Hornburger P."/>
            <person name="Mueller R.-W."/>
            <person name="Bruemmer F."/>
            <person name="Labrenz M."/>
            <person name="Spormann A.M."/>
            <person name="Op den Camp H."/>
            <person name="Overmann J."/>
            <person name="Amann R."/>
            <person name="Jetten M.S.M."/>
            <person name="Mascher T."/>
            <person name="Medema M.H."/>
            <person name="Devos D.P."/>
            <person name="Kaster A.-K."/>
            <person name="Ovreas L."/>
            <person name="Rohde M."/>
            <person name="Galperin M.Y."/>
            <person name="Jogler C."/>
        </authorList>
    </citation>
    <scope>NUCLEOTIDE SEQUENCE [LARGE SCALE GENOMIC DNA]</scope>
    <source>
        <strain evidence="2 3">V22</strain>
    </source>
</reference>
<protein>
    <submittedName>
        <fullName evidence="2">Type II secretion system protein G</fullName>
    </submittedName>
</protein>
<dbReference type="AlphaFoldDB" id="A0A517TDE0"/>
<sequence>MPTSSKRGFTLVELLVVIAIIAILIALLLPAVQQAREAARRSQCKNNLKQIALALHNYHDNYITFPPGVCTWRPASTGVSQAKICDPSASGDYVGTGANEVTNAFHAGWTWSAFILPYMEQTAIFNSLGVNNTRPVDYIRNIHNGVAGATDPLVMLDAFRCPSDPAPLLSDKFHYDSSDARVALSDDTDRYQLPLTQYVGVHTTTGYVPASRFPCNDESSTDQHRGIFGLNSRTRIRDITDGTSNTLLLGERAYSFNFYPDDSSAIRKAANLYQGGVSRDYIGAWAGSGGINILDTNASASVERTSFSSMHVGGSQFAMADGSVRFISENIEHDDNFASGLGSTTSQMPESSITSLLEYLICKADGNVVGEF</sequence>
<keyword evidence="3" id="KW-1185">Reference proteome</keyword>
<dbReference type="InterPro" id="IPR027558">
    <property type="entry name" value="Pre_pil_HX9DG_C"/>
</dbReference>
<dbReference type="InterPro" id="IPR045584">
    <property type="entry name" value="Pilin-like"/>
</dbReference>
<proteinExistence type="predicted"/>
<evidence type="ECO:0000313" key="2">
    <source>
        <dbReference type="EMBL" id="QDT66382.1"/>
    </source>
</evidence>
<dbReference type="RefSeq" id="WP_145267245.1">
    <property type="nucleotide sequence ID" value="NZ_CP036316.1"/>
</dbReference>
<name>A0A517TDE0_9PLAN</name>
<dbReference type="PROSITE" id="PS00409">
    <property type="entry name" value="PROKAR_NTER_METHYL"/>
    <property type="match status" value="1"/>
</dbReference>
<dbReference type="Pfam" id="PF07596">
    <property type="entry name" value="SBP_bac_10"/>
    <property type="match status" value="1"/>
</dbReference>
<dbReference type="PANTHER" id="PTHR30093">
    <property type="entry name" value="GENERAL SECRETION PATHWAY PROTEIN G"/>
    <property type="match status" value="1"/>
</dbReference>
<dbReference type="KEGG" id="chya:V22_36490"/>
<evidence type="ECO:0000259" key="1">
    <source>
        <dbReference type="Pfam" id="PF07596"/>
    </source>
</evidence>
<dbReference type="InterPro" id="IPR012902">
    <property type="entry name" value="N_methyl_site"/>
</dbReference>
<gene>
    <name evidence="2" type="primary">xcpT_32</name>
    <name evidence="2" type="ORF">V22_36490</name>
</gene>
<dbReference type="NCBIfam" id="TIGR04294">
    <property type="entry name" value="pre_pil_HX9DG"/>
    <property type="match status" value="1"/>
</dbReference>